<evidence type="ECO:0000256" key="1">
    <source>
        <dbReference type="ARBA" id="ARBA00004651"/>
    </source>
</evidence>
<dbReference type="InterPro" id="IPR052702">
    <property type="entry name" value="MscS-like_channel"/>
</dbReference>
<gene>
    <name evidence="11" type="ORF">EV672_106123</name>
</gene>
<feature type="domain" description="Mechanosensitive ion channel transmembrane helices 2/3" evidence="10">
    <location>
        <begin position="214"/>
        <end position="255"/>
    </location>
</feature>
<dbReference type="Pfam" id="PF21088">
    <property type="entry name" value="MS_channel_1st"/>
    <property type="match status" value="1"/>
</dbReference>
<dbReference type="OrthoDB" id="9809206at2"/>
<evidence type="ECO:0000256" key="5">
    <source>
        <dbReference type="ARBA" id="ARBA00022989"/>
    </source>
</evidence>
<dbReference type="Gene3D" id="1.10.287.1260">
    <property type="match status" value="1"/>
</dbReference>
<keyword evidence="4 7" id="KW-0812">Transmembrane</keyword>
<dbReference type="PANTHER" id="PTHR30347">
    <property type="entry name" value="POTASSIUM CHANNEL RELATED"/>
    <property type="match status" value="1"/>
</dbReference>
<feature type="transmembrane region" description="Helical" evidence="7">
    <location>
        <begin position="29"/>
        <end position="50"/>
    </location>
</feature>
<accession>A0A4R6R995</accession>
<dbReference type="Proteomes" id="UP000294593">
    <property type="component" value="Unassembled WGS sequence"/>
</dbReference>
<name>A0A4R6R995_9BURK</name>
<evidence type="ECO:0000313" key="11">
    <source>
        <dbReference type="EMBL" id="TDP82167.1"/>
    </source>
</evidence>
<feature type="transmembrane region" description="Helical" evidence="7">
    <location>
        <begin position="133"/>
        <end position="153"/>
    </location>
</feature>
<dbReference type="GO" id="GO:0005886">
    <property type="term" value="C:plasma membrane"/>
    <property type="evidence" value="ECO:0007669"/>
    <property type="project" value="UniProtKB-SubCell"/>
</dbReference>
<dbReference type="AlphaFoldDB" id="A0A4R6R995"/>
<evidence type="ECO:0000256" key="6">
    <source>
        <dbReference type="ARBA" id="ARBA00023136"/>
    </source>
</evidence>
<dbReference type="InterPro" id="IPR011066">
    <property type="entry name" value="MscS_channel_C_sf"/>
</dbReference>
<dbReference type="InterPro" id="IPR049142">
    <property type="entry name" value="MS_channel_1st"/>
</dbReference>
<dbReference type="EMBL" id="SNXW01000006">
    <property type="protein sequence ID" value="TDP82167.1"/>
    <property type="molecule type" value="Genomic_DNA"/>
</dbReference>
<feature type="domain" description="Mechanosensitive ion channel MscS C-terminal" evidence="9">
    <location>
        <begin position="331"/>
        <end position="412"/>
    </location>
</feature>
<organism evidence="11 12">
    <name type="scientific">Aquabacterium commune</name>
    <dbReference type="NCBI Taxonomy" id="70586"/>
    <lineage>
        <taxon>Bacteria</taxon>
        <taxon>Pseudomonadati</taxon>
        <taxon>Pseudomonadota</taxon>
        <taxon>Betaproteobacteria</taxon>
        <taxon>Burkholderiales</taxon>
        <taxon>Aquabacterium</taxon>
    </lineage>
</organism>
<evidence type="ECO:0000256" key="4">
    <source>
        <dbReference type="ARBA" id="ARBA00022692"/>
    </source>
</evidence>
<feature type="domain" description="Mechanosensitive ion channel MscS" evidence="8">
    <location>
        <begin position="257"/>
        <end position="322"/>
    </location>
</feature>
<dbReference type="InterPro" id="IPR011014">
    <property type="entry name" value="MscS_channel_TM-2"/>
</dbReference>
<feature type="transmembrane region" description="Helical" evidence="7">
    <location>
        <begin position="215"/>
        <end position="234"/>
    </location>
</feature>
<evidence type="ECO:0000259" key="9">
    <source>
        <dbReference type="Pfam" id="PF21082"/>
    </source>
</evidence>
<evidence type="ECO:0000256" key="7">
    <source>
        <dbReference type="SAM" id="Phobius"/>
    </source>
</evidence>
<evidence type="ECO:0000256" key="3">
    <source>
        <dbReference type="ARBA" id="ARBA00022475"/>
    </source>
</evidence>
<dbReference type="GO" id="GO:0008381">
    <property type="term" value="F:mechanosensitive monoatomic ion channel activity"/>
    <property type="evidence" value="ECO:0007669"/>
    <property type="project" value="UniProtKB-ARBA"/>
</dbReference>
<dbReference type="InterPro" id="IPR010920">
    <property type="entry name" value="LSM_dom_sf"/>
</dbReference>
<comment type="subcellular location">
    <subcellularLocation>
        <location evidence="1">Cell membrane</location>
        <topology evidence="1">Multi-pass membrane protein</topology>
    </subcellularLocation>
</comment>
<dbReference type="PANTHER" id="PTHR30347:SF1">
    <property type="entry name" value="MECHANOSENSITIVE CHANNEL MSCK"/>
    <property type="match status" value="1"/>
</dbReference>
<dbReference type="InterPro" id="IPR023408">
    <property type="entry name" value="MscS_beta-dom_sf"/>
</dbReference>
<keyword evidence="12" id="KW-1185">Reference proteome</keyword>
<dbReference type="SUPFAM" id="SSF82689">
    <property type="entry name" value="Mechanosensitive channel protein MscS (YggB), C-terminal domain"/>
    <property type="match status" value="1"/>
</dbReference>
<evidence type="ECO:0000256" key="2">
    <source>
        <dbReference type="ARBA" id="ARBA00008017"/>
    </source>
</evidence>
<dbReference type="RefSeq" id="WP_133609355.1">
    <property type="nucleotide sequence ID" value="NZ_SNXW01000006.1"/>
</dbReference>
<evidence type="ECO:0000259" key="10">
    <source>
        <dbReference type="Pfam" id="PF21088"/>
    </source>
</evidence>
<protein>
    <submittedName>
        <fullName evidence="11">Mechanosensitive ion channel-like protein</fullName>
    </submittedName>
</protein>
<comment type="similarity">
    <text evidence="2">Belongs to the MscS (TC 1.A.23) family.</text>
</comment>
<feature type="transmembrane region" description="Helical" evidence="7">
    <location>
        <begin position="95"/>
        <end position="113"/>
    </location>
</feature>
<sequence length="445" mass="47388">MSVSTPHASHPISAEELGQLLTQLQQPSVLAEVAALAGCLGLAWLLVRLWRGQQSEPTAIWFGRKVVDGILFPIVALMLALAARRALMEVMPLPVFRLAIPVLSSLAVIRLTVKVLGAAFPSSHAVRVVERTVSWLAWLATVLWITGVMPLLLDELDQITWKIGSGEVSLRKVIEGTLSAILVMILSLSLSSAIESKLLKGATDNLSMRKMAANILRALLLVTGLMLALSAVGIDLTALSVFGGALGVGVGMGLQKLAANYVSGFVILAERSLRIGDLVRVDNFEGVITDINTRFTVLRSSSGRESIVPNEVLITQRVENASLADRRVLLTTVVQVAYGTDLNVVMPALQTAVQAVARVLQDPAPSVLLSNFAADGLELTVAFWIADPEAGQLGARSAVNLALLDTLNRLGVDIPFPQRVVHQLAPMVPPQVSPSVPVEVSSTTS</sequence>
<proteinExistence type="inferred from homology"/>
<dbReference type="InterPro" id="IPR006685">
    <property type="entry name" value="MscS_channel_2nd"/>
</dbReference>
<feature type="transmembrane region" description="Helical" evidence="7">
    <location>
        <begin position="173"/>
        <end position="194"/>
    </location>
</feature>
<keyword evidence="5 7" id="KW-1133">Transmembrane helix</keyword>
<keyword evidence="3" id="KW-1003">Cell membrane</keyword>
<dbReference type="Gene3D" id="2.30.30.60">
    <property type="match status" value="1"/>
</dbReference>
<dbReference type="SUPFAM" id="SSF50182">
    <property type="entry name" value="Sm-like ribonucleoproteins"/>
    <property type="match status" value="1"/>
</dbReference>
<evidence type="ECO:0000313" key="12">
    <source>
        <dbReference type="Proteomes" id="UP000294593"/>
    </source>
</evidence>
<reference evidence="11 12" key="1">
    <citation type="submission" date="2019-03" db="EMBL/GenBank/DDBJ databases">
        <title>Genomic Encyclopedia of Type Strains, Phase IV (KMG-IV): sequencing the most valuable type-strain genomes for metagenomic binning, comparative biology and taxonomic classification.</title>
        <authorList>
            <person name="Goeker M."/>
        </authorList>
    </citation>
    <scope>NUCLEOTIDE SEQUENCE [LARGE SCALE GENOMIC DNA]</scope>
    <source>
        <strain evidence="11 12">DSM 11901</strain>
    </source>
</reference>
<dbReference type="Gene3D" id="3.30.70.100">
    <property type="match status" value="1"/>
</dbReference>
<comment type="caution">
    <text evidence="11">The sequence shown here is derived from an EMBL/GenBank/DDBJ whole genome shotgun (WGS) entry which is preliminary data.</text>
</comment>
<evidence type="ECO:0000259" key="8">
    <source>
        <dbReference type="Pfam" id="PF00924"/>
    </source>
</evidence>
<dbReference type="SUPFAM" id="SSF82861">
    <property type="entry name" value="Mechanosensitive channel protein MscS (YggB), transmembrane region"/>
    <property type="match status" value="1"/>
</dbReference>
<dbReference type="Pfam" id="PF00924">
    <property type="entry name" value="MS_channel_2nd"/>
    <property type="match status" value="1"/>
</dbReference>
<dbReference type="Pfam" id="PF21082">
    <property type="entry name" value="MS_channel_3rd"/>
    <property type="match status" value="1"/>
</dbReference>
<feature type="transmembrane region" description="Helical" evidence="7">
    <location>
        <begin position="62"/>
        <end position="83"/>
    </location>
</feature>
<keyword evidence="6 7" id="KW-0472">Membrane</keyword>
<dbReference type="InterPro" id="IPR049278">
    <property type="entry name" value="MS_channel_C"/>
</dbReference>